<dbReference type="InterPro" id="IPR001357">
    <property type="entry name" value="BRCT_dom"/>
</dbReference>
<dbReference type="InterPro" id="IPR036420">
    <property type="entry name" value="BRCT_dom_sf"/>
</dbReference>
<evidence type="ECO:0000313" key="4">
    <source>
        <dbReference type="Proteomes" id="UP000245383"/>
    </source>
</evidence>
<proteinExistence type="predicted"/>
<feature type="domain" description="BRCT" evidence="2">
    <location>
        <begin position="1"/>
        <end position="89"/>
    </location>
</feature>
<dbReference type="EMBL" id="MBFR01000303">
    <property type="protein sequence ID" value="PVU89684.1"/>
    <property type="molecule type" value="Genomic_DNA"/>
</dbReference>
<dbReference type="AlphaFoldDB" id="A0A2T9YBL9"/>
<name>A0A2T9YBL9_9FUNG</name>
<comment type="caution">
    <text evidence="3">The sequence shown here is derived from an EMBL/GenBank/DDBJ whole genome shotgun (WGS) entry which is preliminary data.</text>
</comment>
<dbReference type="Gene3D" id="3.40.50.10190">
    <property type="entry name" value="BRCT domain"/>
    <property type="match status" value="1"/>
</dbReference>
<dbReference type="PROSITE" id="PS50172">
    <property type="entry name" value="BRCT"/>
    <property type="match status" value="1"/>
</dbReference>
<keyword evidence="4" id="KW-1185">Reference proteome</keyword>
<gene>
    <name evidence="3" type="ORF">BB561_005223</name>
</gene>
<evidence type="ECO:0000259" key="2">
    <source>
        <dbReference type="PROSITE" id="PS50172"/>
    </source>
</evidence>
<feature type="region of interest" description="Disordered" evidence="1">
    <location>
        <begin position="129"/>
        <end position="149"/>
    </location>
</feature>
<reference evidence="3 4" key="1">
    <citation type="journal article" date="2018" name="MBio">
        <title>Comparative Genomics Reveals the Core Gene Toolbox for the Fungus-Insect Symbiosis.</title>
        <authorList>
            <person name="Wang Y."/>
            <person name="Stata M."/>
            <person name="Wang W."/>
            <person name="Stajich J.E."/>
            <person name="White M.M."/>
            <person name="Moncalvo J.M."/>
        </authorList>
    </citation>
    <scope>NUCLEOTIDE SEQUENCE [LARGE SCALE GENOMIC DNA]</scope>
    <source>
        <strain evidence="3 4">SWE-8-4</strain>
    </source>
</reference>
<dbReference type="Proteomes" id="UP000245383">
    <property type="component" value="Unassembled WGS sequence"/>
</dbReference>
<organism evidence="3 4">
    <name type="scientific">Smittium simulii</name>
    <dbReference type="NCBI Taxonomy" id="133385"/>
    <lineage>
        <taxon>Eukaryota</taxon>
        <taxon>Fungi</taxon>
        <taxon>Fungi incertae sedis</taxon>
        <taxon>Zoopagomycota</taxon>
        <taxon>Kickxellomycotina</taxon>
        <taxon>Harpellomycetes</taxon>
        <taxon>Harpellales</taxon>
        <taxon>Legeriomycetaceae</taxon>
        <taxon>Smittium</taxon>
    </lineage>
</organism>
<accession>A0A2T9YBL9</accession>
<dbReference type="SUPFAM" id="SSF52113">
    <property type="entry name" value="BRCT domain"/>
    <property type="match status" value="1"/>
</dbReference>
<protein>
    <recommendedName>
        <fullName evidence="2">BRCT domain-containing protein</fullName>
    </recommendedName>
</protein>
<dbReference type="OrthoDB" id="3197870at2759"/>
<evidence type="ECO:0000256" key="1">
    <source>
        <dbReference type="SAM" id="MobiDB-lite"/>
    </source>
</evidence>
<evidence type="ECO:0000313" key="3">
    <source>
        <dbReference type="EMBL" id="PVU89684.1"/>
    </source>
</evidence>
<sequence length="305" mass="34949">MSNLDLFSGKTAWFSDNSPTAYRDLWRKYGGKLASGLNDPSSTHYFYTNELDQVTFTMIKYKAQTPLKVSWVVDCVYQNKIIDDSGYYFNDSTPQDKASQKFASKDIVLPNSPNNRFKHRYSESYLQNKTPAAANSQPSPKAALSTGSLVPNPRLFKNNFSSSLENSNKLSDRLSYRTTPFYQPINSPNSNVRHYTNSKSFAYSGNVFVDLSLQNNVLSSNNHLQTKLDYQYHNSVNKFYPIEKTTNFENIYRSPSRMTSKSSRISKAHLTRKIIKTDSTTRQLILKDVRDFTPNKNGFLVYQLN</sequence>